<dbReference type="InterPro" id="IPR029063">
    <property type="entry name" value="SAM-dependent_MTases_sf"/>
</dbReference>
<dbReference type="EMBL" id="PFLW01000048">
    <property type="protein sequence ID" value="PIY89120.1"/>
    <property type="molecule type" value="Genomic_DNA"/>
</dbReference>
<sequence>MKLEYNNMKVSVIITTYQQPDFLSEAIESILTQTFNDLELIVVNDDPLGQETEKIVLSYNDPRIVYIKNEKNLKGAKSLNIGLRAAKGEYIAILDDDDAWISKDKLEKQINFLEKNPEYIIVGTSSIHIDRKTNKEITRYTGGFNLKNIEKFILTKVPFAHSSILCRRNAMISVGGYSEDLPRAKDIDLYIKLVKLGKFGFLPECFIKYREIVPEEDIIIKKHLLDAFFHKKVIWRHRKDFPHIYFLSSYLKISLRYLIFRTLIFLPLLYKIYRKVRYNKEDFLPTLKIPSVSRIGLDIELARQFKRLKPGIVLEAGSGCSGRLPYKKYIPHTKYLTLDIDKKSKPDICCDLHDIKWESDYFDAVVAIEVLEHLYNPQKAIDEMRRILKPGGVCLLSTRFIHPYHPGPKDYYRFTWDSLNYLFRDFQKVEVFHHGNKIQSLWQILADGKLKIFLNIFNPLIARISSRKTRFPCGFIVYAEK</sequence>
<feature type="domain" description="Methyltransferase type 11" evidence="2">
    <location>
        <begin position="344"/>
        <end position="395"/>
    </location>
</feature>
<reference evidence="4" key="1">
    <citation type="submission" date="2017-09" db="EMBL/GenBank/DDBJ databases">
        <title>Depth-based differentiation of microbial function through sediment-hosted aquifers and enrichment of novel symbionts in the deep terrestrial subsurface.</title>
        <authorList>
            <person name="Probst A.J."/>
            <person name="Ladd B."/>
            <person name="Jarett J.K."/>
            <person name="Geller-Mcgrath D.E."/>
            <person name="Sieber C.M.K."/>
            <person name="Emerson J.B."/>
            <person name="Anantharaman K."/>
            <person name="Thomas B.C."/>
            <person name="Malmstrom R."/>
            <person name="Stieglmeier M."/>
            <person name="Klingl A."/>
            <person name="Woyke T."/>
            <person name="Ryan C.M."/>
            <person name="Banfield J.F."/>
        </authorList>
    </citation>
    <scope>NUCLEOTIDE SEQUENCE [LARGE SCALE GENOMIC DNA]</scope>
</reference>
<dbReference type="PANTHER" id="PTHR43685:SF10">
    <property type="entry name" value="LACTO-N-NEOTETRAOSE BIOSYNTHESIS GLYCOSYL TRANSFERASE LGTA"/>
    <property type="match status" value="1"/>
</dbReference>
<dbReference type="AlphaFoldDB" id="A0A2M7R6X1"/>
<dbReference type="InterPro" id="IPR013216">
    <property type="entry name" value="Methyltransf_11"/>
</dbReference>
<evidence type="ECO:0000313" key="3">
    <source>
        <dbReference type="EMBL" id="PIY89120.1"/>
    </source>
</evidence>
<comment type="caution">
    <text evidence="3">The sequence shown here is derived from an EMBL/GenBank/DDBJ whole genome shotgun (WGS) entry which is preliminary data.</text>
</comment>
<dbReference type="SUPFAM" id="SSF53335">
    <property type="entry name" value="S-adenosyl-L-methionine-dependent methyltransferases"/>
    <property type="match status" value="1"/>
</dbReference>
<dbReference type="Pfam" id="PF08241">
    <property type="entry name" value="Methyltransf_11"/>
    <property type="match status" value="1"/>
</dbReference>
<evidence type="ECO:0000259" key="2">
    <source>
        <dbReference type="Pfam" id="PF08241"/>
    </source>
</evidence>
<dbReference type="PANTHER" id="PTHR43685">
    <property type="entry name" value="GLYCOSYLTRANSFERASE"/>
    <property type="match status" value="1"/>
</dbReference>
<organism evidence="3 4">
    <name type="scientific">Candidatus Nealsonbacteria bacterium CG_4_10_14_0_8_um_filter_37_14</name>
    <dbReference type="NCBI Taxonomy" id="1974684"/>
    <lineage>
        <taxon>Bacteria</taxon>
        <taxon>Candidatus Nealsoniibacteriota</taxon>
    </lineage>
</organism>
<dbReference type="InterPro" id="IPR050834">
    <property type="entry name" value="Glycosyltransf_2"/>
</dbReference>
<gene>
    <name evidence="3" type="ORF">COY73_01875</name>
</gene>
<dbReference type="Pfam" id="PF00535">
    <property type="entry name" value="Glycos_transf_2"/>
    <property type="match status" value="1"/>
</dbReference>
<name>A0A2M7R6X1_9BACT</name>
<dbReference type="SUPFAM" id="SSF53448">
    <property type="entry name" value="Nucleotide-diphospho-sugar transferases"/>
    <property type="match status" value="1"/>
</dbReference>
<proteinExistence type="predicted"/>
<dbReference type="Gene3D" id="3.40.50.150">
    <property type="entry name" value="Vaccinia Virus protein VP39"/>
    <property type="match status" value="1"/>
</dbReference>
<protein>
    <recommendedName>
        <fullName evidence="5">Glycosyltransferase 2-like domain-containing protein</fullName>
    </recommendedName>
</protein>
<dbReference type="CDD" id="cd02440">
    <property type="entry name" value="AdoMet_MTases"/>
    <property type="match status" value="1"/>
</dbReference>
<dbReference type="Proteomes" id="UP000230767">
    <property type="component" value="Unassembled WGS sequence"/>
</dbReference>
<evidence type="ECO:0000313" key="4">
    <source>
        <dbReference type="Proteomes" id="UP000230767"/>
    </source>
</evidence>
<dbReference type="Gene3D" id="3.90.550.10">
    <property type="entry name" value="Spore Coat Polysaccharide Biosynthesis Protein SpsA, Chain A"/>
    <property type="match status" value="1"/>
</dbReference>
<accession>A0A2M7R6X1</accession>
<dbReference type="InterPro" id="IPR029044">
    <property type="entry name" value="Nucleotide-diphossugar_trans"/>
</dbReference>
<evidence type="ECO:0000259" key="1">
    <source>
        <dbReference type="Pfam" id="PF00535"/>
    </source>
</evidence>
<feature type="domain" description="Glycosyltransferase 2-like" evidence="1">
    <location>
        <begin position="11"/>
        <end position="171"/>
    </location>
</feature>
<evidence type="ECO:0008006" key="5">
    <source>
        <dbReference type="Google" id="ProtNLM"/>
    </source>
</evidence>
<dbReference type="InterPro" id="IPR001173">
    <property type="entry name" value="Glyco_trans_2-like"/>
</dbReference>
<dbReference type="GO" id="GO:0008757">
    <property type="term" value="F:S-adenosylmethionine-dependent methyltransferase activity"/>
    <property type="evidence" value="ECO:0007669"/>
    <property type="project" value="InterPro"/>
</dbReference>